<name>A0ABU9Z4N6_9HYPH</name>
<evidence type="ECO:0000256" key="1">
    <source>
        <dbReference type="SAM" id="MobiDB-lite"/>
    </source>
</evidence>
<organism evidence="2 3">
    <name type="scientific">Methylorubrum rhodesianum</name>
    <dbReference type="NCBI Taxonomy" id="29427"/>
    <lineage>
        <taxon>Bacteria</taxon>
        <taxon>Pseudomonadati</taxon>
        <taxon>Pseudomonadota</taxon>
        <taxon>Alphaproteobacteria</taxon>
        <taxon>Hyphomicrobiales</taxon>
        <taxon>Methylobacteriaceae</taxon>
        <taxon>Methylorubrum</taxon>
    </lineage>
</organism>
<dbReference type="RefSeq" id="WP_157228080.1">
    <property type="nucleotide sequence ID" value="NZ_JACWCW010000067.1"/>
</dbReference>
<sequence>MDDILRPLPQDRINARMAEEIIGCGSQTASFTPQRPRHRSCGGPKAFGPRRGAIRSG</sequence>
<dbReference type="EMBL" id="JAQYXL010000001">
    <property type="protein sequence ID" value="MEN3226167.1"/>
    <property type="molecule type" value="Genomic_DNA"/>
</dbReference>
<evidence type="ECO:0000313" key="2">
    <source>
        <dbReference type="EMBL" id="MEN3226167.1"/>
    </source>
</evidence>
<protein>
    <submittedName>
        <fullName evidence="2">Uncharacterized protein</fullName>
    </submittedName>
</protein>
<evidence type="ECO:0000313" key="3">
    <source>
        <dbReference type="Proteomes" id="UP001404845"/>
    </source>
</evidence>
<reference evidence="2 3" key="1">
    <citation type="journal article" date="2023" name="PLoS ONE">
        <title>Complete genome assembly of Hawai'i environmental nontuberculous mycobacteria reveals unexpected co-isolation with methylobacteria.</title>
        <authorList>
            <person name="Hendrix J."/>
            <person name="Epperson L.E."/>
            <person name="Tong E.I."/>
            <person name="Chan Y.L."/>
            <person name="Hasan N.A."/>
            <person name="Dawrs S.N."/>
            <person name="Norton G.J."/>
            <person name="Virdi R."/>
            <person name="Crooks J.L."/>
            <person name="Chan E.D."/>
            <person name="Honda J.R."/>
            <person name="Strong M."/>
        </authorList>
    </citation>
    <scope>NUCLEOTIDE SEQUENCE [LARGE SCALE GENOMIC DNA]</scope>
    <source>
        <strain evidence="2 3">NJH_HI01</strain>
    </source>
</reference>
<keyword evidence="3" id="KW-1185">Reference proteome</keyword>
<gene>
    <name evidence="2" type="ORF">PUR21_00500</name>
</gene>
<proteinExistence type="predicted"/>
<comment type="caution">
    <text evidence="2">The sequence shown here is derived from an EMBL/GenBank/DDBJ whole genome shotgun (WGS) entry which is preliminary data.</text>
</comment>
<accession>A0ABU9Z4N6</accession>
<feature type="region of interest" description="Disordered" evidence="1">
    <location>
        <begin position="28"/>
        <end position="57"/>
    </location>
</feature>
<dbReference type="Proteomes" id="UP001404845">
    <property type="component" value="Unassembled WGS sequence"/>
</dbReference>